<dbReference type="InterPro" id="IPR036388">
    <property type="entry name" value="WH-like_DNA-bd_sf"/>
</dbReference>
<dbReference type="InterPro" id="IPR005119">
    <property type="entry name" value="LysR_subst-bd"/>
</dbReference>
<accession>A0ABU1MTI1</accession>
<evidence type="ECO:0000256" key="2">
    <source>
        <dbReference type="ARBA" id="ARBA00023015"/>
    </source>
</evidence>
<sequence length="278" mass="29772">MVTNLPTELLRSFVAIVDSGSMLRATERVFVTQSALSLQMKRLEETVLTPLFHREGRRLVLTPAGQTLLPRAREILALNDRAVVALTGDALAGPARVGLVQDFAETLLSGVLARFAQLNPDTQLQVRVAGSPELLGLLEADRLDVVLCMGAADDPRAARVVPMAWHGDAALAESDVLPVAILESPCRFRDAALAALERDGRPFRVALETPSLSALRAAVQAGLAVTCRTALFLPERAPLASNHLPSLPDVAYVQRINDTPHASIVKLGQLIHAAALDL</sequence>
<dbReference type="Gene3D" id="1.10.10.10">
    <property type="entry name" value="Winged helix-like DNA-binding domain superfamily/Winged helix DNA-binding domain"/>
    <property type="match status" value="1"/>
</dbReference>
<name>A0ABU1MTI1_9CAUL</name>
<dbReference type="InterPro" id="IPR050176">
    <property type="entry name" value="LTTR"/>
</dbReference>
<evidence type="ECO:0000313" key="7">
    <source>
        <dbReference type="Proteomes" id="UP001262754"/>
    </source>
</evidence>
<evidence type="ECO:0000259" key="5">
    <source>
        <dbReference type="PROSITE" id="PS50931"/>
    </source>
</evidence>
<dbReference type="Proteomes" id="UP001262754">
    <property type="component" value="Unassembled WGS sequence"/>
</dbReference>
<dbReference type="GO" id="GO:0003677">
    <property type="term" value="F:DNA binding"/>
    <property type="evidence" value="ECO:0007669"/>
    <property type="project" value="UniProtKB-KW"/>
</dbReference>
<keyword evidence="2" id="KW-0805">Transcription regulation</keyword>
<protein>
    <submittedName>
        <fullName evidence="6">DNA-binding transcriptional LysR family regulator</fullName>
    </submittedName>
</protein>
<keyword evidence="7" id="KW-1185">Reference proteome</keyword>
<keyword evidence="4" id="KW-0804">Transcription</keyword>
<comment type="similarity">
    <text evidence="1">Belongs to the LysR transcriptional regulatory family.</text>
</comment>
<evidence type="ECO:0000313" key="6">
    <source>
        <dbReference type="EMBL" id="MDR6529503.1"/>
    </source>
</evidence>
<dbReference type="PROSITE" id="PS50931">
    <property type="entry name" value="HTH_LYSR"/>
    <property type="match status" value="1"/>
</dbReference>
<dbReference type="PANTHER" id="PTHR30579:SF7">
    <property type="entry name" value="HTH-TYPE TRANSCRIPTIONAL REGULATOR LRHA-RELATED"/>
    <property type="match status" value="1"/>
</dbReference>
<dbReference type="PANTHER" id="PTHR30579">
    <property type="entry name" value="TRANSCRIPTIONAL REGULATOR"/>
    <property type="match status" value="1"/>
</dbReference>
<gene>
    <name evidence="6" type="ORF">J2800_000218</name>
</gene>
<feature type="domain" description="HTH lysR-type" evidence="5">
    <location>
        <begin position="5"/>
        <end position="62"/>
    </location>
</feature>
<organism evidence="6 7">
    <name type="scientific">Caulobacter rhizosphaerae</name>
    <dbReference type="NCBI Taxonomy" id="2010972"/>
    <lineage>
        <taxon>Bacteria</taxon>
        <taxon>Pseudomonadati</taxon>
        <taxon>Pseudomonadota</taxon>
        <taxon>Alphaproteobacteria</taxon>
        <taxon>Caulobacterales</taxon>
        <taxon>Caulobacteraceae</taxon>
        <taxon>Caulobacter</taxon>
    </lineage>
</organism>
<proteinExistence type="inferred from homology"/>
<dbReference type="Pfam" id="PF03466">
    <property type="entry name" value="LysR_substrate"/>
    <property type="match status" value="1"/>
</dbReference>
<evidence type="ECO:0000256" key="3">
    <source>
        <dbReference type="ARBA" id="ARBA00023125"/>
    </source>
</evidence>
<evidence type="ECO:0000256" key="4">
    <source>
        <dbReference type="ARBA" id="ARBA00023163"/>
    </source>
</evidence>
<dbReference type="InterPro" id="IPR036390">
    <property type="entry name" value="WH_DNA-bd_sf"/>
</dbReference>
<dbReference type="EMBL" id="JAVDRL010000001">
    <property type="protein sequence ID" value="MDR6529503.1"/>
    <property type="molecule type" value="Genomic_DNA"/>
</dbReference>
<dbReference type="SUPFAM" id="SSF53850">
    <property type="entry name" value="Periplasmic binding protein-like II"/>
    <property type="match status" value="1"/>
</dbReference>
<dbReference type="Pfam" id="PF00126">
    <property type="entry name" value="HTH_1"/>
    <property type="match status" value="1"/>
</dbReference>
<dbReference type="SUPFAM" id="SSF46785">
    <property type="entry name" value="Winged helix' DNA-binding domain"/>
    <property type="match status" value="1"/>
</dbReference>
<dbReference type="InterPro" id="IPR000847">
    <property type="entry name" value="LysR_HTH_N"/>
</dbReference>
<reference evidence="6 7" key="1">
    <citation type="submission" date="2023-07" db="EMBL/GenBank/DDBJ databases">
        <title>Sorghum-associated microbial communities from plants grown in Nebraska, USA.</title>
        <authorList>
            <person name="Schachtman D."/>
        </authorList>
    </citation>
    <scope>NUCLEOTIDE SEQUENCE [LARGE SCALE GENOMIC DNA]</scope>
    <source>
        <strain evidence="6 7">DS2154</strain>
    </source>
</reference>
<evidence type="ECO:0000256" key="1">
    <source>
        <dbReference type="ARBA" id="ARBA00009437"/>
    </source>
</evidence>
<comment type="caution">
    <text evidence="6">The sequence shown here is derived from an EMBL/GenBank/DDBJ whole genome shotgun (WGS) entry which is preliminary data.</text>
</comment>
<dbReference type="Gene3D" id="3.40.190.10">
    <property type="entry name" value="Periplasmic binding protein-like II"/>
    <property type="match status" value="2"/>
</dbReference>
<keyword evidence="3 6" id="KW-0238">DNA-binding</keyword>
<dbReference type="RefSeq" id="WP_056760195.1">
    <property type="nucleotide sequence ID" value="NZ_BMLD01000005.1"/>
</dbReference>